<dbReference type="GO" id="GO:0000379">
    <property type="term" value="P:tRNA-type intron splice site recognition and cleavage"/>
    <property type="evidence" value="ECO:0007669"/>
    <property type="project" value="TreeGrafter"/>
</dbReference>
<reference evidence="4" key="1">
    <citation type="submission" date="2022-11" db="EMBL/GenBank/DDBJ databases">
        <authorList>
            <person name="Kikuchi T."/>
        </authorList>
    </citation>
    <scope>NUCLEOTIDE SEQUENCE</scope>
    <source>
        <strain evidence="4">PS1010</strain>
    </source>
</reference>
<dbReference type="PANTHER" id="PTHR21027:SF1">
    <property type="entry name" value="TRNA-SPLICING ENDONUCLEASE SUBUNIT SEN54"/>
    <property type="match status" value="1"/>
</dbReference>
<gene>
    <name evidence="4" type="ORF">CAMP_LOCUS10651</name>
</gene>
<name>A0A9P1N303_9PELO</name>
<evidence type="ECO:0000256" key="2">
    <source>
        <dbReference type="ARBA" id="ARBA00022694"/>
    </source>
</evidence>
<dbReference type="OrthoDB" id="5782309at2759"/>
<dbReference type="InterPro" id="IPR024336">
    <property type="entry name" value="tRNA_splic_suSen54_N"/>
</dbReference>
<comment type="caution">
    <text evidence="4">The sequence shown here is derived from an EMBL/GenBank/DDBJ whole genome shotgun (WGS) entry which is preliminary data.</text>
</comment>
<evidence type="ECO:0000313" key="4">
    <source>
        <dbReference type="EMBL" id="CAI5448014.1"/>
    </source>
</evidence>
<evidence type="ECO:0000259" key="3">
    <source>
        <dbReference type="Pfam" id="PF12928"/>
    </source>
</evidence>
<organism evidence="4 5">
    <name type="scientific">Caenorhabditis angaria</name>
    <dbReference type="NCBI Taxonomy" id="860376"/>
    <lineage>
        <taxon>Eukaryota</taxon>
        <taxon>Metazoa</taxon>
        <taxon>Ecdysozoa</taxon>
        <taxon>Nematoda</taxon>
        <taxon>Chromadorea</taxon>
        <taxon>Rhabditida</taxon>
        <taxon>Rhabditina</taxon>
        <taxon>Rhabditomorpha</taxon>
        <taxon>Rhabditoidea</taxon>
        <taxon>Rhabditidae</taxon>
        <taxon>Peloderinae</taxon>
        <taxon>Caenorhabditis</taxon>
    </lineage>
</organism>
<dbReference type="AlphaFoldDB" id="A0A9P1N303"/>
<keyword evidence="2" id="KW-0819">tRNA processing</keyword>
<dbReference type="Proteomes" id="UP001152747">
    <property type="component" value="Unassembled WGS sequence"/>
</dbReference>
<feature type="domain" description="tRNA-splicing endonuclease subunit Sen54 N-terminal" evidence="3">
    <location>
        <begin position="6"/>
        <end position="63"/>
    </location>
</feature>
<dbReference type="Pfam" id="PF12928">
    <property type="entry name" value="tRNA_int_end_N2"/>
    <property type="match status" value="1"/>
</dbReference>
<keyword evidence="5" id="KW-1185">Reference proteome</keyword>
<dbReference type="PANTHER" id="PTHR21027">
    <property type="entry name" value="TRNA-SPLICING ENDONUCLEASE SUBUNIT SEN54"/>
    <property type="match status" value="1"/>
</dbReference>
<sequence>MENNHHKIKRKRRVVEIEFQPGKSTLKVLKTVGKHMLSMGIPQRGGYELYPEEAVFLHETGSGIIQNVNGQELSIFQALHILESCQVSTQKYETYKTIRLTGLVIIRPRQTTINHERMRRPNWPQPQTSNYQPQNQVQVQFQPFQNFVQNQRSENPLNLELCKNPQFVNFLKLENFKSKFIPRFSSRSNKPCRPKYWPIIPEAQKCTKLGRISTYRLNVDFHVFSPAGYSHNLPARPLFSVICYGSNSPPLNIAQLSQMNNVILAIQETNNINFVSLSGFPINLAEFL</sequence>
<evidence type="ECO:0000256" key="1">
    <source>
        <dbReference type="ARBA" id="ARBA00005736"/>
    </source>
</evidence>
<protein>
    <recommendedName>
        <fullName evidence="3">tRNA-splicing endonuclease subunit Sen54 N-terminal domain-containing protein</fullName>
    </recommendedName>
</protein>
<accession>A0A9P1N303</accession>
<proteinExistence type="inferred from homology"/>
<evidence type="ECO:0000313" key="5">
    <source>
        <dbReference type="Proteomes" id="UP001152747"/>
    </source>
</evidence>
<dbReference type="GO" id="GO:0000214">
    <property type="term" value="C:tRNA-intron endonuclease complex"/>
    <property type="evidence" value="ECO:0007669"/>
    <property type="project" value="TreeGrafter"/>
</dbReference>
<dbReference type="InterPro" id="IPR024337">
    <property type="entry name" value="tRNA_splic_suSen54"/>
</dbReference>
<dbReference type="EMBL" id="CANHGI010000004">
    <property type="protein sequence ID" value="CAI5448014.1"/>
    <property type="molecule type" value="Genomic_DNA"/>
</dbReference>
<comment type="similarity">
    <text evidence="1">Belongs to the SEN54 family.</text>
</comment>